<evidence type="ECO:0000256" key="1">
    <source>
        <dbReference type="SAM" id="Phobius"/>
    </source>
</evidence>
<organism evidence="2 3">
    <name type="scientific">Ramlibacter terrae</name>
    <dbReference type="NCBI Taxonomy" id="2732511"/>
    <lineage>
        <taxon>Bacteria</taxon>
        <taxon>Pseudomonadati</taxon>
        <taxon>Pseudomonadota</taxon>
        <taxon>Betaproteobacteria</taxon>
        <taxon>Burkholderiales</taxon>
        <taxon>Comamonadaceae</taxon>
        <taxon>Ramlibacter</taxon>
    </lineage>
</organism>
<name>A0ABX6P6Y9_9BURK</name>
<keyword evidence="1" id="KW-1133">Transmembrane helix</keyword>
<keyword evidence="1" id="KW-0812">Transmembrane</keyword>
<feature type="transmembrane region" description="Helical" evidence="1">
    <location>
        <begin position="53"/>
        <end position="86"/>
    </location>
</feature>
<dbReference type="EMBL" id="CP053418">
    <property type="protein sequence ID" value="QJW85492.1"/>
    <property type="molecule type" value="Genomic_DNA"/>
</dbReference>
<evidence type="ECO:0000313" key="3">
    <source>
        <dbReference type="Proteomes" id="UP000500826"/>
    </source>
</evidence>
<accession>A0ABX6P6Y9</accession>
<sequence length="122" mass="12481">MGLAVATKVALLAVLAGQSAAGVLSALLAAHAVSRFWALGMEEGTHRNGLVVGGLWCLPALLLMVLAGGMAFMLAAVVASGIAFAVLRRRQRAWPDEADGVHAAQQACEVAFYPGAACALRP</sequence>
<keyword evidence="3" id="KW-1185">Reference proteome</keyword>
<protein>
    <submittedName>
        <fullName evidence="2">Uncharacterized protein</fullName>
    </submittedName>
</protein>
<proteinExistence type="predicted"/>
<dbReference type="Proteomes" id="UP000500826">
    <property type="component" value="Chromosome"/>
</dbReference>
<gene>
    <name evidence="2" type="ORF">HK414_25930</name>
</gene>
<keyword evidence="1" id="KW-0472">Membrane</keyword>
<reference evidence="2 3" key="1">
    <citation type="submission" date="2020-05" db="EMBL/GenBank/DDBJ databases">
        <title>Ramlibacter rhizophilus sp. nov., isolated from rhizosphere soil of national flower Mugunghwa from South Korea.</title>
        <authorList>
            <person name="Zheng-Fei Y."/>
            <person name="Huan T."/>
        </authorList>
    </citation>
    <scope>NUCLEOTIDE SEQUENCE [LARGE SCALE GENOMIC DNA]</scope>
    <source>
        <strain evidence="2 3">H242</strain>
    </source>
</reference>
<evidence type="ECO:0000313" key="2">
    <source>
        <dbReference type="EMBL" id="QJW85492.1"/>
    </source>
</evidence>